<keyword evidence="1" id="KW-0175">Coiled coil</keyword>
<evidence type="ECO:0000313" key="4">
    <source>
        <dbReference type="Proteomes" id="UP000015453"/>
    </source>
</evidence>
<keyword evidence="4" id="KW-1185">Reference proteome</keyword>
<gene>
    <name evidence="3" type="ORF">M569_17487</name>
</gene>
<feature type="non-terminal residue" evidence="3">
    <location>
        <position position="348"/>
    </location>
</feature>
<feature type="region of interest" description="Disordered" evidence="2">
    <location>
        <begin position="306"/>
        <end position="348"/>
    </location>
</feature>
<dbReference type="AlphaFoldDB" id="S8BYY0"/>
<dbReference type="EMBL" id="AUSU01010345">
    <property type="protein sequence ID" value="EPS57331.1"/>
    <property type="molecule type" value="Genomic_DNA"/>
</dbReference>
<name>S8BYY0_9LAMI</name>
<accession>S8BYY0</accession>
<feature type="coiled-coil region" evidence="1">
    <location>
        <begin position="231"/>
        <end position="280"/>
    </location>
</feature>
<evidence type="ECO:0000313" key="3">
    <source>
        <dbReference type="EMBL" id="EPS57331.1"/>
    </source>
</evidence>
<evidence type="ECO:0000256" key="1">
    <source>
        <dbReference type="SAM" id="Coils"/>
    </source>
</evidence>
<comment type="caution">
    <text evidence="3">The sequence shown here is derived from an EMBL/GenBank/DDBJ whole genome shotgun (WGS) entry which is preliminary data.</text>
</comment>
<protein>
    <submittedName>
        <fullName evidence="3">Uncharacterized protein</fullName>
    </submittedName>
</protein>
<organism evidence="3 4">
    <name type="scientific">Genlisea aurea</name>
    <dbReference type="NCBI Taxonomy" id="192259"/>
    <lineage>
        <taxon>Eukaryota</taxon>
        <taxon>Viridiplantae</taxon>
        <taxon>Streptophyta</taxon>
        <taxon>Embryophyta</taxon>
        <taxon>Tracheophyta</taxon>
        <taxon>Spermatophyta</taxon>
        <taxon>Magnoliopsida</taxon>
        <taxon>eudicotyledons</taxon>
        <taxon>Gunneridae</taxon>
        <taxon>Pentapetalae</taxon>
        <taxon>asterids</taxon>
        <taxon>lamiids</taxon>
        <taxon>Lamiales</taxon>
        <taxon>Lentibulariaceae</taxon>
        <taxon>Genlisea</taxon>
    </lineage>
</organism>
<dbReference type="Gene3D" id="1.10.287.1490">
    <property type="match status" value="1"/>
</dbReference>
<dbReference type="Proteomes" id="UP000015453">
    <property type="component" value="Unassembled WGS sequence"/>
</dbReference>
<evidence type="ECO:0000256" key="2">
    <source>
        <dbReference type="SAM" id="MobiDB-lite"/>
    </source>
</evidence>
<sequence>MGWTLTEFNTFVPPQPNATAQVVMEALLFCHRQIRDLGIGQSQQRDLLQQWFGKIVAMAGWVQDVATQQELLVQTVCRLQGAINDQLLDMFRGAESKANEAFDLAQRIGEATQGLRKSLEDAKGWPGWAKMEETASKVRTLEAQVGVLGQSIKGVEDQMKALTAQIAAGYPEGPKGKAILVEDVQGEVAKAETRCKQYLENRLLESERHLKEAMGASKSNGGPALDLAPKVTQMEGQIAQLRGQAQAERDEFTRALAATRLRAQETEKALSNRISRLESQVARALSHSRGSFPQEGVNMHLAPPDASCDGQDGGEGIKLAPGSTRCHPVEIGDDPQGEQGATFARPET</sequence>
<proteinExistence type="predicted"/>
<reference evidence="3 4" key="1">
    <citation type="journal article" date="2013" name="BMC Genomics">
        <title>The miniature genome of a carnivorous plant Genlisea aurea contains a low number of genes and short non-coding sequences.</title>
        <authorList>
            <person name="Leushkin E.V."/>
            <person name="Sutormin R.A."/>
            <person name="Nabieva E.R."/>
            <person name="Penin A.A."/>
            <person name="Kondrashov A.S."/>
            <person name="Logacheva M.D."/>
        </authorList>
    </citation>
    <scope>NUCLEOTIDE SEQUENCE [LARGE SCALE GENOMIC DNA]</scope>
</reference>